<dbReference type="EMBL" id="OV696693">
    <property type="protein sequence ID" value="CAH1272129.1"/>
    <property type="molecule type" value="Genomic_DNA"/>
</dbReference>
<evidence type="ECO:0000313" key="15">
    <source>
        <dbReference type="EMBL" id="CAH1272129.1"/>
    </source>
</evidence>
<reference evidence="15" key="1">
    <citation type="submission" date="2022-01" db="EMBL/GenBank/DDBJ databases">
        <authorList>
            <person name="Braso-Vives M."/>
        </authorList>
    </citation>
    <scope>NUCLEOTIDE SEQUENCE</scope>
</reference>
<dbReference type="PANTHER" id="PTHR21404:SF3">
    <property type="entry name" value="SMALL RNA 2'-O-METHYLTRANSFERASE"/>
    <property type="match status" value="1"/>
</dbReference>
<feature type="region of interest" description="Disordered" evidence="14">
    <location>
        <begin position="1"/>
        <end position="42"/>
    </location>
</feature>
<dbReference type="GO" id="GO:0005737">
    <property type="term" value="C:cytoplasm"/>
    <property type="evidence" value="ECO:0007669"/>
    <property type="project" value="TreeGrafter"/>
</dbReference>
<dbReference type="GO" id="GO:0046872">
    <property type="term" value="F:metal ion binding"/>
    <property type="evidence" value="ECO:0007669"/>
    <property type="project" value="UniProtKB-KW"/>
</dbReference>
<keyword evidence="10" id="KW-0943">RNA-mediated gene silencing</keyword>
<evidence type="ECO:0000256" key="5">
    <source>
        <dbReference type="ARBA" id="ARBA00022679"/>
    </source>
</evidence>
<dbReference type="EC" id="2.1.1.386" evidence="12"/>
<evidence type="ECO:0000256" key="7">
    <source>
        <dbReference type="ARBA" id="ARBA00022723"/>
    </source>
</evidence>
<evidence type="ECO:0000256" key="2">
    <source>
        <dbReference type="ARBA" id="ARBA00009026"/>
    </source>
</evidence>
<evidence type="ECO:0000256" key="3">
    <source>
        <dbReference type="ARBA" id="ARBA00021330"/>
    </source>
</evidence>
<protein>
    <recommendedName>
        <fullName evidence="3">Small RNA 2'-O-methyltransferase</fullName>
        <ecNumber evidence="12">2.1.1.386</ecNumber>
    </recommendedName>
    <alternativeName>
        <fullName evidence="11">HEN1 methyltransferase homolog 1</fullName>
    </alternativeName>
</protein>
<feature type="compositionally biased region" description="Polar residues" evidence="14">
    <location>
        <begin position="17"/>
        <end position="26"/>
    </location>
</feature>
<keyword evidence="6" id="KW-0949">S-adenosyl-L-methionine</keyword>
<evidence type="ECO:0000256" key="8">
    <source>
        <dbReference type="ARBA" id="ARBA00022842"/>
    </source>
</evidence>
<comment type="similarity">
    <text evidence="2">Belongs to the methyltransferase superfamily. HEN1 family.</text>
</comment>
<dbReference type="PANTHER" id="PTHR21404">
    <property type="entry name" value="HEN1"/>
    <property type="match status" value="1"/>
</dbReference>
<keyword evidence="7" id="KW-0479">Metal-binding</keyword>
<organism evidence="15 16">
    <name type="scientific">Branchiostoma lanceolatum</name>
    <name type="common">Common lancelet</name>
    <name type="synonym">Amphioxus lanceolatum</name>
    <dbReference type="NCBI Taxonomy" id="7740"/>
    <lineage>
        <taxon>Eukaryota</taxon>
        <taxon>Metazoa</taxon>
        <taxon>Chordata</taxon>
        <taxon>Cephalochordata</taxon>
        <taxon>Leptocardii</taxon>
        <taxon>Amphioxiformes</taxon>
        <taxon>Branchiostomatidae</taxon>
        <taxon>Branchiostoma</taxon>
    </lineage>
</organism>
<dbReference type="OrthoDB" id="2154311at2759"/>
<dbReference type="FunFam" id="3.40.50.150:FF:000124">
    <property type="entry name" value="HEN methyltransferase 1"/>
    <property type="match status" value="1"/>
</dbReference>
<evidence type="ECO:0000256" key="4">
    <source>
        <dbReference type="ARBA" id="ARBA00022603"/>
    </source>
</evidence>
<evidence type="ECO:0000256" key="12">
    <source>
        <dbReference type="ARBA" id="ARBA00035025"/>
    </source>
</evidence>
<evidence type="ECO:0000256" key="9">
    <source>
        <dbReference type="ARBA" id="ARBA00022884"/>
    </source>
</evidence>
<keyword evidence="8" id="KW-0460">Magnesium</keyword>
<dbReference type="AlphaFoldDB" id="A0A8K0AB68"/>
<proteinExistence type="inferred from homology"/>
<evidence type="ECO:0000256" key="13">
    <source>
        <dbReference type="ARBA" id="ARBA00048418"/>
    </source>
</evidence>
<evidence type="ECO:0000313" key="16">
    <source>
        <dbReference type="Proteomes" id="UP000838412"/>
    </source>
</evidence>
<sequence>MEDADDPPLDKPGEAQDSASSESVGSATGEDEEEFGGPVFSPPLYRQRYQTVADLVKKYRPKRLVDFGCAEGKLIRFLKPEESLEQLTGIDLEGEVLDSIRGIIKPLLSDFVQPRPRPFTVSLYQGSMAECDDRFKGYDMVTCVEVIEHLDPPVLDAMPSNVFGHMRPSVVVVTTPNAEFNVLFPNFSGFRNADHRFEWTRQEFQTWADGVAQRFSYDVTFHGIGTGPEGTEHLGCCTQMAIFERKQTPYDENSTVLWGTPYELIAEAVFPYRENTLSKEQQILQEVQYYIRQIMQRRVHGEEEEKDDDDDDDVAASEEVSIPLDILMKFQGLKRVCPDVQSLQSALVGSDRVRLSQDKTAVVCCMDRDDGDDDGEEDFCSVPSDSSDGMFDDAEDDYTHHNFYCRTDTGRSTLPLPCEEDWV</sequence>
<dbReference type="GO" id="GO:0034587">
    <property type="term" value="P:piRNA processing"/>
    <property type="evidence" value="ECO:0007669"/>
    <property type="project" value="TreeGrafter"/>
</dbReference>
<dbReference type="Pfam" id="PF13489">
    <property type="entry name" value="Methyltransf_23"/>
    <property type="match status" value="1"/>
</dbReference>
<dbReference type="Proteomes" id="UP000838412">
    <property type="component" value="Chromosome 8"/>
</dbReference>
<keyword evidence="4" id="KW-0489">Methyltransferase</keyword>
<gene>
    <name evidence="15" type="primary">HENMT1</name>
    <name evidence="15" type="ORF">BLAG_LOCUS23864</name>
</gene>
<dbReference type="GO" id="GO:0030422">
    <property type="term" value="P:siRNA processing"/>
    <property type="evidence" value="ECO:0007669"/>
    <property type="project" value="TreeGrafter"/>
</dbReference>
<dbReference type="Gene3D" id="3.40.50.150">
    <property type="entry name" value="Vaccinia Virus protein VP39"/>
    <property type="match status" value="1"/>
</dbReference>
<dbReference type="InterPro" id="IPR029063">
    <property type="entry name" value="SAM-dependent_MTases_sf"/>
</dbReference>
<evidence type="ECO:0000256" key="6">
    <source>
        <dbReference type="ARBA" id="ARBA00022691"/>
    </source>
</evidence>
<evidence type="ECO:0000256" key="1">
    <source>
        <dbReference type="ARBA" id="ARBA00001946"/>
    </source>
</evidence>
<accession>A0A8K0AB68</accession>
<keyword evidence="16" id="KW-1185">Reference proteome</keyword>
<comment type="catalytic activity">
    <reaction evidence="13">
        <text>small RNA 3'-end nucleotide + S-adenosyl-L-methionine = small RNA 3'-end 2'-O-methylnucleotide + S-adenosyl-L-homocysteine + H(+)</text>
        <dbReference type="Rhea" id="RHEA:37887"/>
        <dbReference type="Rhea" id="RHEA-COMP:10415"/>
        <dbReference type="Rhea" id="RHEA-COMP:10416"/>
        <dbReference type="ChEBI" id="CHEBI:15378"/>
        <dbReference type="ChEBI" id="CHEBI:57856"/>
        <dbReference type="ChEBI" id="CHEBI:59789"/>
        <dbReference type="ChEBI" id="CHEBI:74896"/>
        <dbReference type="ChEBI" id="CHEBI:74898"/>
        <dbReference type="EC" id="2.1.1.386"/>
    </reaction>
</comment>
<dbReference type="GO" id="GO:0005634">
    <property type="term" value="C:nucleus"/>
    <property type="evidence" value="ECO:0007669"/>
    <property type="project" value="TreeGrafter"/>
</dbReference>
<comment type="cofactor">
    <cofactor evidence="1">
        <name>Mg(2+)</name>
        <dbReference type="ChEBI" id="CHEBI:18420"/>
    </cofactor>
</comment>
<dbReference type="SUPFAM" id="SSF53335">
    <property type="entry name" value="S-adenosyl-L-methionine-dependent methyltransferases"/>
    <property type="match status" value="1"/>
</dbReference>
<evidence type="ECO:0000256" key="11">
    <source>
        <dbReference type="ARBA" id="ARBA00029981"/>
    </source>
</evidence>
<dbReference type="InterPro" id="IPR026610">
    <property type="entry name" value="Hen1"/>
</dbReference>
<dbReference type="GO" id="GO:0090486">
    <property type="term" value="F:small RNA 2'-O-methyltransferase activity"/>
    <property type="evidence" value="ECO:0007669"/>
    <property type="project" value="UniProtKB-EC"/>
</dbReference>
<name>A0A8K0AB68_BRALA</name>
<evidence type="ECO:0000256" key="10">
    <source>
        <dbReference type="ARBA" id="ARBA00023158"/>
    </source>
</evidence>
<keyword evidence="5" id="KW-0808">Transferase</keyword>
<keyword evidence="9" id="KW-0694">RNA-binding</keyword>
<dbReference type="GO" id="GO:0003723">
    <property type="term" value="F:RNA binding"/>
    <property type="evidence" value="ECO:0007669"/>
    <property type="project" value="UniProtKB-KW"/>
</dbReference>
<dbReference type="GO" id="GO:0001510">
    <property type="term" value="P:RNA methylation"/>
    <property type="evidence" value="ECO:0007669"/>
    <property type="project" value="InterPro"/>
</dbReference>
<evidence type="ECO:0000256" key="14">
    <source>
        <dbReference type="SAM" id="MobiDB-lite"/>
    </source>
</evidence>